<dbReference type="Pfam" id="PF00589">
    <property type="entry name" value="Phage_integrase"/>
    <property type="match status" value="1"/>
</dbReference>
<comment type="subunit">
    <text evidence="9">Forms a cyclic heterotetrameric complex composed of two molecules of XerC and two molecules of XerD.</text>
</comment>
<feature type="domain" description="Tyr recombinase" evidence="10">
    <location>
        <begin position="118"/>
        <end position="299"/>
    </location>
</feature>
<evidence type="ECO:0000256" key="4">
    <source>
        <dbReference type="ARBA" id="ARBA00022829"/>
    </source>
</evidence>
<dbReference type="AlphaFoldDB" id="A0A8J7SJ19"/>
<comment type="caution">
    <text evidence="12">The sequence shown here is derived from an EMBL/GenBank/DDBJ whole genome shotgun (WGS) entry which is preliminary data.</text>
</comment>
<dbReference type="InterPro" id="IPR023009">
    <property type="entry name" value="Tyrosine_recombinase_XerC/XerD"/>
</dbReference>
<keyword evidence="7 9" id="KW-0233">DNA recombination</keyword>
<evidence type="ECO:0000256" key="6">
    <source>
        <dbReference type="ARBA" id="ARBA00023125"/>
    </source>
</evidence>
<reference evidence="12" key="1">
    <citation type="submission" date="2020-12" db="EMBL/GenBank/DDBJ databases">
        <title>Bacterial taxonomy.</title>
        <authorList>
            <person name="Pan X."/>
        </authorList>
    </citation>
    <scope>NUCLEOTIDE SEQUENCE</scope>
    <source>
        <strain evidence="12">M0105</strain>
    </source>
</reference>
<dbReference type="GO" id="GO:0003677">
    <property type="term" value="F:DNA binding"/>
    <property type="evidence" value="ECO:0007669"/>
    <property type="project" value="UniProtKB-UniRule"/>
</dbReference>
<accession>A0A8J7SJ19</accession>
<evidence type="ECO:0000259" key="11">
    <source>
        <dbReference type="PROSITE" id="PS51900"/>
    </source>
</evidence>
<keyword evidence="8 9" id="KW-0131">Cell cycle</keyword>
<dbReference type="Pfam" id="PF02899">
    <property type="entry name" value="Phage_int_SAM_1"/>
    <property type="match status" value="1"/>
</dbReference>
<keyword evidence="4 9" id="KW-0159">Chromosome partition</keyword>
<feature type="domain" description="Core-binding (CB)" evidence="11">
    <location>
        <begin position="6"/>
        <end position="97"/>
    </location>
</feature>
<feature type="active site" evidence="9">
    <location>
        <position position="160"/>
    </location>
</feature>
<evidence type="ECO:0000256" key="5">
    <source>
        <dbReference type="ARBA" id="ARBA00022908"/>
    </source>
</evidence>
<dbReference type="InterPro" id="IPR050090">
    <property type="entry name" value="Tyrosine_recombinase_XerCD"/>
</dbReference>
<evidence type="ECO:0000259" key="10">
    <source>
        <dbReference type="PROSITE" id="PS51898"/>
    </source>
</evidence>
<evidence type="ECO:0000313" key="13">
    <source>
        <dbReference type="Proteomes" id="UP000655420"/>
    </source>
</evidence>
<dbReference type="InterPro" id="IPR044068">
    <property type="entry name" value="CB"/>
</dbReference>
<comment type="function">
    <text evidence="9">Site-specific tyrosine recombinase, which acts by catalyzing the cutting and rejoining of the recombining DNA molecules. The XerC-XerD complex is essential to convert dimers of the bacterial chromosome into monomers to permit their segregation at cell division. It also contributes to the segregational stability of plasmids.</text>
</comment>
<dbReference type="PANTHER" id="PTHR30349">
    <property type="entry name" value="PHAGE INTEGRASE-RELATED"/>
    <property type="match status" value="1"/>
</dbReference>
<dbReference type="EMBL" id="JAEHHL010000010">
    <property type="protein sequence ID" value="MBK0400685.1"/>
    <property type="molecule type" value="Genomic_DNA"/>
</dbReference>
<dbReference type="HAMAP" id="MF_01808">
    <property type="entry name" value="Recomb_XerC_XerD"/>
    <property type="match status" value="1"/>
</dbReference>
<dbReference type="PROSITE" id="PS51898">
    <property type="entry name" value="TYR_RECOMBINASE"/>
    <property type="match status" value="1"/>
</dbReference>
<dbReference type="Proteomes" id="UP000655420">
    <property type="component" value="Unassembled WGS sequence"/>
</dbReference>
<feature type="active site" evidence="9">
    <location>
        <position position="183"/>
    </location>
</feature>
<evidence type="ECO:0000256" key="2">
    <source>
        <dbReference type="ARBA" id="ARBA00022490"/>
    </source>
</evidence>
<dbReference type="GO" id="GO:0005737">
    <property type="term" value="C:cytoplasm"/>
    <property type="evidence" value="ECO:0007669"/>
    <property type="project" value="UniProtKB-SubCell"/>
</dbReference>
<dbReference type="GO" id="GO:0007059">
    <property type="term" value="P:chromosome segregation"/>
    <property type="evidence" value="ECO:0007669"/>
    <property type="project" value="UniProtKB-UniRule"/>
</dbReference>
<dbReference type="GO" id="GO:0051301">
    <property type="term" value="P:cell division"/>
    <property type="evidence" value="ECO:0007669"/>
    <property type="project" value="UniProtKB-KW"/>
</dbReference>
<feature type="active site" description="O-(3'-phospho-DNA)-tyrosine intermediate" evidence="9">
    <location>
        <position position="286"/>
    </location>
</feature>
<gene>
    <name evidence="9" type="primary">xerC</name>
    <name evidence="12" type="ORF">H0I76_15915</name>
</gene>
<keyword evidence="3 9" id="KW-0132">Cell division</keyword>
<comment type="similarity">
    <text evidence="9">Belongs to the 'phage' integrase family. XerC subfamily.</text>
</comment>
<comment type="subcellular location">
    <subcellularLocation>
        <location evidence="1 9">Cytoplasm</location>
    </subcellularLocation>
</comment>
<evidence type="ECO:0000256" key="1">
    <source>
        <dbReference type="ARBA" id="ARBA00004496"/>
    </source>
</evidence>
<dbReference type="InterPro" id="IPR002104">
    <property type="entry name" value="Integrase_catalytic"/>
</dbReference>
<dbReference type="SUPFAM" id="SSF56349">
    <property type="entry name" value="DNA breaking-rejoining enzymes"/>
    <property type="match status" value="1"/>
</dbReference>
<feature type="active site" evidence="9">
    <location>
        <position position="277"/>
    </location>
</feature>
<proteinExistence type="inferred from homology"/>
<name>A0A8J7SJ19_9RHOB</name>
<evidence type="ECO:0000256" key="9">
    <source>
        <dbReference type="HAMAP-Rule" id="MF_01808"/>
    </source>
</evidence>
<keyword evidence="2 9" id="KW-0963">Cytoplasm</keyword>
<feature type="active site" evidence="9">
    <location>
        <position position="254"/>
    </location>
</feature>
<keyword evidence="13" id="KW-1185">Reference proteome</keyword>
<evidence type="ECO:0000256" key="7">
    <source>
        <dbReference type="ARBA" id="ARBA00023172"/>
    </source>
</evidence>
<organism evidence="12 13">
    <name type="scientific">Thermohalobaculum xanthum</name>
    <dbReference type="NCBI Taxonomy" id="2753746"/>
    <lineage>
        <taxon>Bacteria</taxon>
        <taxon>Pseudomonadati</taxon>
        <taxon>Pseudomonadota</taxon>
        <taxon>Alphaproteobacteria</taxon>
        <taxon>Rhodobacterales</taxon>
        <taxon>Paracoccaceae</taxon>
        <taxon>Thermohalobaculum</taxon>
    </lineage>
</organism>
<evidence type="ECO:0000313" key="12">
    <source>
        <dbReference type="EMBL" id="MBK0400685.1"/>
    </source>
</evidence>
<keyword evidence="6 9" id="KW-0238">DNA-binding</keyword>
<feature type="active site" evidence="9">
    <location>
        <position position="251"/>
    </location>
</feature>
<evidence type="ECO:0000256" key="8">
    <source>
        <dbReference type="ARBA" id="ARBA00023306"/>
    </source>
</evidence>
<protein>
    <recommendedName>
        <fullName evidence="9">Tyrosine recombinase XerC</fullName>
    </recommendedName>
</protein>
<dbReference type="InterPro" id="IPR013762">
    <property type="entry name" value="Integrase-like_cat_sf"/>
</dbReference>
<dbReference type="Gene3D" id="1.10.150.130">
    <property type="match status" value="1"/>
</dbReference>
<dbReference type="GO" id="GO:0009037">
    <property type="term" value="F:tyrosine-based site-specific recombinase activity"/>
    <property type="evidence" value="ECO:0007669"/>
    <property type="project" value="UniProtKB-UniRule"/>
</dbReference>
<dbReference type="RefSeq" id="WP_200611974.1">
    <property type="nucleotide sequence ID" value="NZ_JAEHHL010000010.1"/>
</dbReference>
<evidence type="ECO:0000256" key="3">
    <source>
        <dbReference type="ARBA" id="ARBA00022618"/>
    </source>
</evidence>
<dbReference type="InterPro" id="IPR010998">
    <property type="entry name" value="Integrase_recombinase_N"/>
</dbReference>
<dbReference type="InterPro" id="IPR004107">
    <property type="entry name" value="Integrase_SAM-like_N"/>
</dbReference>
<sequence length="307" mass="32734">MTEMSDGAADLLTRWLAQLSAVRRASPKTIEAYGRDLRDFLGFMGAHTGGGMGKTALGGLGVADFRAWMAAERDRGVGARTLGRKLAAVRSFYRWLEAAEGVDCPALLTLRTPKGARPLPRPVAAKDARALIEVVSAHAEPWIAARDQAALTLIWGSGLRISEALGLRQKDAPLGEVIRVTGKGGKEREVPVLPVARKAVEHYRALCPHAPGRDDALFLGARGGPLNPRLLQGAMATARMALGLPASATPHALRHAFATQLLAAGGDLRAVQELLGHASLSTTQVYTGVDEIRLMEVYERAHPKARG</sequence>
<keyword evidence="5 9" id="KW-0229">DNA integration</keyword>
<dbReference type="PANTHER" id="PTHR30349:SF90">
    <property type="entry name" value="TYROSINE RECOMBINASE XERD"/>
    <property type="match status" value="1"/>
</dbReference>
<dbReference type="Gene3D" id="1.10.443.10">
    <property type="entry name" value="Intergrase catalytic core"/>
    <property type="match status" value="1"/>
</dbReference>
<dbReference type="InterPro" id="IPR011010">
    <property type="entry name" value="DNA_brk_join_enz"/>
</dbReference>
<dbReference type="PROSITE" id="PS51900">
    <property type="entry name" value="CB"/>
    <property type="match status" value="1"/>
</dbReference>
<dbReference type="GO" id="GO:0006313">
    <property type="term" value="P:DNA transposition"/>
    <property type="evidence" value="ECO:0007669"/>
    <property type="project" value="UniProtKB-UniRule"/>
</dbReference>